<dbReference type="InParanoid" id="G4TR87"/>
<dbReference type="HOGENOM" id="CLU_548740_0_0_1"/>
<gene>
    <name evidence="1" type="ORF">PIIN_07784</name>
</gene>
<dbReference type="InterPro" id="IPR032675">
    <property type="entry name" value="LRR_dom_sf"/>
</dbReference>
<proteinExistence type="predicted"/>
<dbReference type="Gene3D" id="3.80.10.10">
    <property type="entry name" value="Ribonuclease Inhibitor"/>
    <property type="match status" value="1"/>
</dbReference>
<reference evidence="1 2" key="1">
    <citation type="journal article" date="2011" name="PLoS Pathog.">
        <title>Endophytic Life Strategies Decoded by Genome and Transcriptome Analyses of the Mutualistic Root Symbiont Piriformospora indica.</title>
        <authorList>
            <person name="Zuccaro A."/>
            <person name="Lahrmann U."/>
            <person name="Guldener U."/>
            <person name="Langen G."/>
            <person name="Pfiffi S."/>
            <person name="Biedenkopf D."/>
            <person name="Wong P."/>
            <person name="Samans B."/>
            <person name="Grimm C."/>
            <person name="Basiewicz M."/>
            <person name="Murat C."/>
            <person name="Martin F."/>
            <person name="Kogel K.H."/>
        </authorList>
    </citation>
    <scope>NUCLEOTIDE SEQUENCE [LARGE SCALE GENOMIC DNA]</scope>
    <source>
        <strain evidence="1 2">DSM 11827</strain>
    </source>
</reference>
<protein>
    <submittedName>
        <fullName evidence="1">Uncharacterized protein</fullName>
    </submittedName>
</protein>
<organism evidence="1 2">
    <name type="scientific">Serendipita indica (strain DSM 11827)</name>
    <name type="common">Root endophyte fungus</name>
    <name type="synonym">Piriformospora indica</name>
    <dbReference type="NCBI Taxonomy" id="1109443"/>
    <lineage>
        <taxon>Eukaryota</taxon>
        <taxon>Fungi</taxon>
        <taxon>Dikarya</taxon>
        <taxon>Basidiomycota</taxon>
        <taxon>Agaricomycotina</taxon>
        <taxon>Agaricomycetes</taxon>
        <taxon>Sebacinales</taxon>
        <taxon>Serendipitaceae</taxon>
        <taxon>Serendipita</taxon>
    </lineage>
</organism>
<accession>G4TR87</accession>
<dbReference type="AlphaFoldDB" id="G4TR87"/>
<dbReference type="SUPFAM" id="SSF52058">
    <property type="entry name" value="L domain-like"/>
    <property type="match status" value="1"/>
</dbReference>
<name>G4TR87_SERID</name>
<keyword evidence="2" id="KW-1185">Reference proteome</keyword>
<evidence type="ECO:0000313" key="1">
    <source>
        <dbReference type="EMBL" id="CCA73830.1"/>
    </source>
</evidence>
<sequence length="497" mass="55880">MSSLARYPTGGPRWSPWNVGSVLPLGPPQSYENYEPISPRQTSLYQTVDPNIQLRIVNFPHEILCEVFLWALVAASDDKRALTVPSRRFLAALDISHVCRRWRYVALRHCHLWRDLPLNMSVLSKSTIAHLWENMLPRFKEPGVRVYLQCISAEWSSLYGSLADKLRLCQALWLIPTIEKLHVKTLAGQASLLDSLLQASTRAVDKLVIYSTGGTHEAPFSPVLVSMLQSERIKQVSLFNVGQLNFPKGLLSRRLIDLYIYDSCHKLSFDQITTAFPSLEALHIDNWLIAKELDRPKISFGQDSALALKSLTVPGFLTSTGFWDIEPWMPNLTSLTISLCPPHDLASHLDLMPSLTHLEVGGRSSQLEVWTQLAILGPKLTSISGRATDLIRVLLDWECIPGLESEPFPKLDRLVLDYGYDRVNHTDLAQLIRLRVAELPQRVMSPTAETYSQLSIVKLDKISDPLATRKALFASPLLRGARWTQTKLSLTIALPIG</sequence>
<evidence type="ECO:0000313" key="2">
    <source>
        <dbReference type="Proteomes" id="UP000007148"/>
    </source>
</evidence>
<dbReference type="OrthoDB" id="3268074at2759"/>
<dbReference type="EMBL" id="CAFZ01000256">
    <property type="protein sequence ID" value="CCA73830.1"/>
    <property type="molecule type" value="Genomic_DNA"/>
</dbReference>
<dbReference type="Proteomes" id="UP000007148">
    <property type="component" value="Unassembled WGS sequence"/>
</dbReference>
<comment type="caution">
    <text evidence="1">The sequence shown here is derived from an EMBL/GenBank/DDBJ whole genome shotgun (WGS) entry which is preliminary data.</text>
</comment>